<reference evidence="7" key="1">
    <citation type="journal article" date="2019" name="Sci. Rep.">
        <title>Draft genome of Tanacetum cinerariifolium, the natural source of mosquito coil.</title>
        <authorList>
            <person name="Yamashiro T."/>
            <person name="Shiraishi A."/>
            <person name="Satake H."/>
            <person name="Nakayama K."/>
        </authorList>
    </citation>
    <scope>NUCLEOTIDE SEQUENCE</scope>
</reference>
<dbReference type="InterPro" id="IPR012677">
    <property type="entry name" value="Nucleotide-bd_a/b_plait_sf"/>
</dbReference>
<proteinExistence type="predicted"/>
<feature type="compositionally biased region" description="Polar residues" evidence="5">
    <location>
        <begin position="337"/>
        <end position="355"/>
    </location>
</feature>
<evidence type="ECO:0000313" key="7">
    <source>
        <dbReference type="EMBL" id="GFB28743.1"/>
    </source>
</evidence>
<dbReference type="SMART" id="SM00360">
    <property type="entry name" value="RRM"/>
    <property type="match status" value="1"/>
</dbReference>
<dbReference type="InterPro" id="IPR000504">
    <property type="entry name" value="RRM_dom"/>
</dbReference>
<evidence type="ECO:0000256" key="2">
    <source>
        <dbReference type="ARBA" id="ARBA00022728"/>
    </source>
</evidence>
<dbReference type="CDD" id="cd00590">
    <property type="entry name" value="RRM_SF"/>
    <property type="match status" value="1"/>
</dbReference>
<dbReference type="InterPro" id="IPR035979">
    <property type="entry name" value="RBD_domain_sf"/>
</dbReference>
<evidence type="ECO:0000256" key="3">
    <source>
        <dbReference type="ARBA" id="ARBA00023187"/>
    </source>
</evidence>
<accession>A0A699LCU2</accession>
<dbReference type="GO" id="GO:0008380">
    <property type="term" value="P:RNA splicing"/>
    <property type="evidence" value="ECO:0007669"/>
    <property type="project" value="UniProtKB-KW"/>
</dbReference>
<organism evidence="7">
    <name type="scientific">Tanacetum cinerariifolium</name>
    <name type="common">Dalmatian daisy</name>
    <name type="synonym">Chrysanthemum cinerariifolium</name>
    <dbReference type="NCBI Taxonomy" id="118510"/>
    <lineage>
        <taxon>Eukaryota</taxon>
        <taxon>Viridiplantae</taxon>
        <taxon>Streptophyta</taxon>
        <taxon>Embryophyta</taxon>
        <taxon>Tracheophyta</taxon>
        <taxon>Spermatophyta</taxon>
        <taxon>Magnoliopsida</taxon>
        <taxon>eudicotyledons</taxon>
        <taxon>Gunneridae</taxon>
        <taxon>Pentapetalae</taxon>
        <taxon>asterids</taxon>
        <taxon>campanulids</taxon>
        <taxon>Asterales</taxon>
        <taxon>Asteraceae</taxon>
        <taxon>Asteroideae</taxon>
        <taxon>Anthemideae</taxon>
        <taxon>Anthemidinae</taxon>
        <taxon>Tanacetum</taxon>
    </lineage>
</organism>
<dbReference type="SUPFAM" id="SSF54928">
    <property type="entry name" value="RNA-binding domain, RBD"/>
    <property type="match status" value="1"/>
</dbReference>
<keyword evidence="4" id="KW-0694">RNA-binding</keyword>
<dbReference type="GO" id="GO:0003723">
    <property type="term" value="F:RNA binding"/>
    <property type="evidence" value="ECO:0007669"/>
    <property type="project" value="UniProtKB-UniRule"/>
</dbReference>
<comment type="caution">
    <text evidence="7">The sequence shown here is derived from an EMBL/GenBank/DDBJ whole genome shotgun (WGS) entry which is preliminary data.</text>
</comment>
<keyword evidence="3" id="KW-0508">mRNA splicing</keyword>
<feature type="region of interest" description="Disordered" evidence="5">
    <location>
        <begin position="305"/>
        <end position="355"/>
    </location>
</feature>
<evidence type="ECO:0000256" key="1">
    <source>
        <dbReference type="ARBA" id="ARBA00022664"/>
    </source>
</evidence>
<protein>
    <recommendedName>
        <fullName evidence="6">RRM domain-containing protein</fullName>
    </recommendedName>
</protein>
<dbReference type="EMBL" id="BKCJ010593668">
    <property type="protein sequence ID" value="GFB28743.1"/>
    <property type="molecule type" value="Genomic_DNA"/>
</dbReference>
<dbReference type="Gene3D" id="3.30.70.330">
    <property type="match status" value="1"/>
</dbReference>
<evidence type="ECO:0000256" key="4">
    <source>
        <dbReference type="PROSITE-ProRule" id="PRU00176"/>
    </source>
</evidence>
<sequence>MAARFCSDADNTQSISKSIFVTNFPNNTTSKDLWEVCKAYEKVVDVYISNRLSKAGKRFTFVRFIKVANVDRLVSNMCTLWIGRMHLHANIVRFERSPIAQSRVNVPTRRDNYGFTSFASILKGNVFTSAPILYGPALVLDDTCEVNQDLDLYVMGELKHFSSINNVRVLLANEGFNTLNIAYLGGLWVLIELDFGQERVVWVDIEGVPLHAWSCNTFKKIGSKWEEMMDLEEGKDALFARKRICIKTSQEDNILEKFKITIRRKTFVVRAKELFAWTPVFKVINDVMAGMDDIFDMGDDDVRGKDANTVNSDNGSEVEGVSDTIFGDHEDNPSKDPVQNTDHVQEQTSQNMEASQDPFNIYDLLRSKKLEWLPIQTLIRASPTQLVLHP</sequence>
<dbReference type="AlphaFoldDB" id="A0A699LCU2"/>
<gene>
    <name evidence="7" type="ORF">Tci_700714</name>
</gene>
<dbReference type="InterPro" id="IPR050907">
    <property type="entry name" value="SRSF"/>
</dbReference>
<evidence type="ECO:0000256" key="5">
    <source>
        <dbReference type="SAM" id="MobiDB-lite"/>
    </source>
</evidence>
<dbReference type="PROSITE" id="PS50102">
    <property type="entry name" value="RRM"/>
    <property type="match status" value="1"/>
</dbReference>
<keyword evidence="2" id="KW-0747">Spliceosome</keyword>
<keyword evidence="1" id="KW-0507">mRNA processing</keyword>
<feature type="domain" description="RRM" evidence="6">
    <location>
        <begin position="17"/>
        <end position="111"/>
    </location>
</feature>
<dbReference type="GO" id="GO:0006397">
    <property type="term" value="P:mRNA processing"/>
    <property type="evidence" value="ECO:0007669"/>
    <property type="project" value="UniProtKB-KW"/>
</dbReference>
<dbReference type="GO" id="GO:0005681">
    <property type="term" value="C:spliceosomal complex"/>
    <property type="evidence" value="ECO:0007669"/>
    <property type="project" value="UniProtKB-KW"/>
</dbReference>
<dbReference type="PANTHER" id="PTHR23147">
    <property type="entry name" value="SERINE/ARGININE RICH SPLICING FACTOR"/>
    <property type="match status" value="1"/>
</dbReference>
<name>A0A699LCU2_TANCI</name>
<evidence type="ECO:0000259" key="6">
    <source>
        <dbReference type="PROSITE" id="PS50102"/>
    </source>
</evidence>
<dbReference type="Pfam" id="PF00076">
    <property type="entry name" value="RRM_1"/>
    <property type="match status" value="1"/>
</dbReference>